<dbReference type="Gene3D" id="1.20.272.10">
    <property type="match status" value="1"/>
</dbReference>
<evidence type="ECO:0000256" key="3">
    <source>
        <dbReference type="ARBA" id="ARBA00022679"/>
    </source>
</evidence>
<dbReference type="PANTHER" id="PTHR34388">
    <property type="entry name" value="DNA POLYMERASE III SUBUNIT DELTA"/>
    <property type="match status" value="1"/>
</dbReference>
<dbReference type="NCBIfam" id="TIGR01128">
    <property type="entry name" value="holA"/>
    <property type="match status" value="1"/>
</dbReference>
<comment type="catalytic activity">
    <reaction evidence="8">
        <text>DNA(n) + a 2'-deoxyribonucleoside 5'-triphosphate = DNA(n+1) + diphosphate</text>
        <dbReference type="Rhea" id="RHEA:22508"/>
        <dbReference type="Rhea" id="RHEA-COMP:17339"/>
        <dbReference type="Rhea" id="RHEA-COMP:17340"/>
        <dbReference type="ChEBI" id="CHEBI:33019"/>
        <dbReference type="ChEBI" id="CHEBI:61560"/>
        <dbReference type="ChEBI" id="CHEBI:173112"/>
        <dbReference type="EC" id="2.7.7.7"/>
    </reaction>
</comment>
<comment type="caution">
    <text evidence="11">The sequence shown here is derived from an EMBL/GenBank/DDBJ whole genome shotgun (WGS) entry which is preliminary data.</text>
</comment>
<comment type="similarity">
    <text evidence="7">Belongs to the DNA polymerase HolA subunit family.</text>
</comment>
<evidence type="ECO:0000256" key="8">
    <source>
        <dbReference type="ARBA" id="ARBA00049244"/>
    </source>
</evidence>
<accession>A0ABN0ZS88</accession>
<gene>
    <name evidence="11" type="primary">holA</name>
    <name evidence="11" type="ORF">GCM10008935_10470</name>
</gene>
<dbReference type="SUPFAM" id="SSF52540">
    <property type="entry name" value="P-loop containing nucleoside triphosphate hydrolases"/>
    <property type="match status" value="1"/>
</dbReference>
<dbReference type="SUPFAM" id="SSF48019">
    <property type="entry name" value="post-AAA+ oligomerization domain-like"/>
    <property type="match status" value="1"/>
</dbReference>
<protein>
    <recommendedName>
        <fullName evidence="2">DNA polymerase III subunit delta</fullName>
        <ecNumber evidence="1">2.7.7.7</ecNumber>
    </recommendedName>
</protein>
<dbReference type="Gene3D" id="3.40.50.300">
    <property type="entry name" value="P-loop containing nucleotide triphosphate hydrolases"/>
    <property type="match status" value="1"/>
</dbReference>
<evidence type="ECO:0000256" key="5">
    <source>
        <dbReference type="ARBA" id="ARBA00022705"/>
    </source>
</evidence>
<dbReference type="PANTHER" id="PTHR34388:SF1">
    <property type="entry name" value="DNA POLYMERASE III SUBUNIT DELTA"/>
    <property type="match status" value="1"/>
</dbReference>
<evidence type="ECO:0000313" key="12">
    <source>
        <dbReference type="Proteomes" id="UP001500740"/>
    </source>
</evidence>
<evidence type="ECO:0000313" key="11">
    <source>
        <dbReference type="EMBL" id="GAA0457391.1"/>
    </source>
</evidence>
<keyword evidence="4" id="KW-0548">Nucleotidyltransferase</keyword>
<evidence type="ECO:0000256" key="1">
    <source>
        <dbReference type="ARBA" id="ARBA00012417"/>
    </source>
</evidence>
<dbReference type="InterPro" id="IPR027417">
    <property type="entry name" value="P-loop_NTPase"/>
</dbReference>
<keyword evidence="5" id="KW-0235">DNA replication</keyword>
<keyword evidence="3" id="KW-0808">Transferase</keyword>
<reference evidence="11 12" key="1">
    <citation type="journal article" date="2019" name="Int. J. Syst. Evol. Microbiol.">
        <title>The Global Catalogue of Microorganisms (GCM) 10K type strain sequencing project: providing services to taxonomists for standard genome sequencing and annotation.</title>
        <authorList>
            <consortium name="The Broad Institute Genomics Platform"/>
            <consortium name="The Broad Institute Genome Sequencing Center for Infectious Disease"/>
            <person name="Wu L."/>
            <person name="Ma J."/>
        </authorList>
    </citation>
    <scope>NUCLEOTIDE SEQUENCE [LARGE SCALE GENOMIC DNA]</scope>
    <source>
        <strain evidence="11 12">JCM 14193</strain>
    </source>
</reference>
<evidence type="ECO:0000256" key="7">
    <source>
        <dbReference type="ARBA" id="ARBA00034754"/>
    </source>
</evidence>
<dbReference type="EMBL" id="BAAACZ010000009">
    <property type="protein sequence ID" value="GAA0457391.1"/>
    <property type="molecule type" value="Genomic_DNA"/>
</dbReference>
<dbReference type="Proteomes" id="UP001500740">
    <property type="component" value="Unassembled WGS sequence"/>
</dbReference>
<dbReference type="Gene3D" id="1.10.8.60">
    <property type="match status" value="1"/>
</dbReference>
<organism evidence="11 12">
    <name type="scientific">Alkalibacillus silvisoli</name>
    <dbReference type="NCBI Taxonomy" id="392823"/>
    <lineage>
        <taxon>Bacteria</taxon>
        <taxon>Bacillati</taxon>
        <taxon>Bacillota</taxon>
        <taxon>Bacilli</taxon>
        <taxon>Bacillales</taxon>
        <taxon>Bacillaceae</taxon>
        <taxon>Alkalibacillus</taxon>
    </lineage>
</organism>
<evidence type="ECO:0000256" key="2">
    <source>
        <dbReference type="ARBA" id="ARBA00017703"/>
    </source>
</evidence>
<dbReference type="InterPro" id="IPR010372">
    <property type="entry name" value="DNA_pol3_delta_N"/>
</dbReference>
<proteinExistence type="inferred from homology"/>
<evidence type="ECO:0000256" key="6">
    <source>
        <dbReference type="ARBA" id="ARBA00022932"/>
    </source>
</evidence>
<dbReference type="Pfam" id="PF06144">
    <property type="entry name" value="DNA_pol3_delta"/>
    <property type="match status" value="1"/>
</dbReference>
<name>A0ABN0ZS88_9BACI</name>
<dbReference type="InterPro" id="IPR048466">
    <property type="entry name" value="DNA_pol3_delta-like_C"/>
</dbReference>
<dbReference type="Pfam" id="PF21694">
    <property type="entry name" value="DNA_pol3_delta_C"/>
    <property type="match status" value="1"/>
</dbReference>
<evidence type="ECO:0000259" key="9">
    <source>
        <dbReference type="Pfam" id="PF06144"/>
    </source>
</evidence>
<feature type="domain" description="DNA polymerase III delta N-terminal" evidence="9">
    <location>
        <begin position="18"/>
        <end position="143"/>
    </location>
</feature>
<feature type="domain" description="DNA polymerase III delta subunit-like C-terminal" evidence="10">
    <location>
        <begin position="215"/>
        <end position="332"/>
    </location>
</feature>
<keyword evidence="12" id="KW-1185">Reference proteome</keyword>
<evidence type="ECO:0000256" key="4">
    <source>
        <dbReference type="ARBA" id="ARBA00022695"/>
    </source>
</evidence>
<dbReference type="InterPro" id="IPR008921">
    <property type="entry name" value="DNA_pol3_clamp-load_cplx_C"/>
</dbReference>
<sequence>MQAQQFLEQKRIKVAPIYLLFGEEPYFIQKVKERILNAVNEQKDNQYDLQSYDMESVVVQEAIHDAETFPFFSEHKVIVVNRASFLTGQTKNENIEHHLESLQDYIEQPVEFTTLIIVAPYEKLDQRKKIVKSIKGNSVEIDCSSPNVYDMNQMVKNMASSMEIKLPNEVVDILTERVGDHLEALQKELQKLALYFGEEPITIEESEQLISTYAETSTFTLIDALVQNDLGKALNILKELKKQNEEPIALLALVASQLRLILQCKLLKKKGYHQQQMTKQIKAHAYAVKMALKKERYFSEEALKQMIIEAANTDEHLKTGKMDKWLALEMYLQSIASNLSTTVNQGV</sequence>
<dbReference type="EC" id="2.7.7.7" evidence="1"/>
<dbReference type="InterPro" id="IPR005790">
    <property type="entry name" value="DNA_polIII_delta"/>
</dbReference>
<dbReference type="RefSeq" id="WP_343782260.1">
    <property type="nucleotide sequence ID" value="NZ_BAAACZ010000009.1"/>
</dbReference>
<keyword evidence="6" id="KW-0239">DNA-directed DNA polymerase</keyword>
<evidence type="ECO:0000259" key="10">
    <source>
        <dbReference type="Pfam" id="PF21694"/>
    </source>
</evidence>